<dbReference type="EMBL" id="CP002193">
    <property type="protein sequence ID" value="AFD27280.1"/>
    <property type="molecule type" value="Genomic_DNA"/>
</dbReference>
<accession>H8H183</accession>
<evidence type="ECO:0008006" key="4">
    <source>
        <dbReference type="Google" id="ProtNLM"/>
    </source>
</evidence>
<dbReference type="OrthoDB" id="71754at2"/>
<dbReference type="PATRIC" id="fig|745776.4.peg.3426"/>
<gene>
    <name evidence="2" type="ordered locus">DGo_PB0011</name>
</gene>
<dbReference type="KEGG" id="dgo:DGo_PB0011"/>
<keyword evidence="2" id="KW-0614">Plasmid</keyword>
<organism evidence="2 3">
    <name type="scientific">Deinococcus gobiensis (strain DSM 21396 / JCM 16679 / CGMCC 1.7299 / I-0)</name>
    <dbReference type="NCBI Taxonomy" id="745776"/>
    <lineage>
        <taxon>Bacteria</taxon>
        <taxon>Thermotogati</taxon>
        <taxon>Deinococcota</taxon>
        <taxon>Deinococci</taxon>
        <taxon>Deinococcales</taxon>
        <taxon>Deinococcaceae</taxon>
        <taxon>Deinococcus</taxon>
    </lineage>
</organism>
<sequence length="85" mass="9278">MSDTIPPASAHTLQPQDTARPMKRVFKFDGKVLDDPNPKSTPEQVKTFYAPTYPELLNAGIGSPVTDLQAGTITIEFIKSFGRKG</sequence>
<dbReference type="RefSeq" id="WP_014686377.1">
    <property type="nucleotide sequence ID" value="NC_017791.1"/>
</dbReference>
<feature type="region of interest" description="Disordered" evidence="1">
    <location>
        <begin position="1"/>
        <end position="21"/>
    </location>
</feature>
<dbReference type="Proteomes" id="UP000007575">
    <property type="component" value="Plasmid P2"/>
</dbReference>
<dbReference type="Pfam" id="PF14454">
    <property type="entry name" value="Prok_Ub"/>
    <property type="match status" value="1"/>
</dbReference>
<dbReference type="NCBIfam" id="TIGR03738">
    <property type="entry name" value="PRTRC_C"/>
    <property type="match status" value="1"/>
</dbReference>
<proteinExistence type="predicted"/>
<dbReference type="InterPro" id="IPR032866">
    <property type="entry name" value="Prok_Ub"/>
</dbReference>
<reference evidence="2 3" key="1">
    <citation type="journal article" date="2012" name="PLoS ONE">
        <title>Genome sequence and transcriptome analysis of the radioresistant bacterium Deinococcus gobiensis: insights into the extreme environmental adaptations.</title>
        <authorList>
            <person name="Yuan M."/>
            <person name="Chen M."/>
            <person name="Zhang W."/>
            <person name="Lu W."/>
            <person name="Wang J."/>
            <person name="Yang M."/>
            <person name="Zhao P."/>
            <person name="Tang R."/>
            <person name="Li X."/>
            <person name="Hao Y."/>
            <person name="Zhou Z."/>
            <person name="Zhan Y."/>
            <person name="Yu H."/>
            <person name="Teng C."/>
            <person name="Yan Y."/>
            <person name="Ping S."/>
            <person name="Wang Y."/>
            <person name="Lin M."/>
        </authorList>
    </citation>
    <scope>NUCLEOTIDE SEQUENCE [LARGE SCALE GENOMIC DNA]</scope>
    <source>
        <strain evidence="3">DSM 21396 / JCM 16679 / CGMCC 1.7299 / I-0</strain>
        <plasmid evidence="2">P2</plasmid>
    </source>
</reference>
<protein>
    <recommendedName>
        <fullName evidence="4">PRTRC system protein C</fullName>
    </recommendedName>
</protein>
<evidence type="ECO:0000313" key="3">
    <source>
        <dbReference type="Proteomes" id="UP000007575"/>
    </source>
</evidence>
<evidence type="ECO:0000313" key="2">
    <source>
        <dbReference type="EMBL" id="AFD27280.1"/>
    </source>
</evidence>
<keyword evidence="3" id="KW-1185">Reference proteome</keyword>
<evidence type="ECO:0000256" key="1">
    <source>
        <dbReference type="SAM" id="MobiDB-lite"/>
    </source>
</evidence>
<name>H8H183_DEIGI</name>
<dbReference type="HOGENOM" id="CLU_199579_0_0_0"/>
<dbReference type="AlphaFoldDB" id="H8H183"/>
<dbReference type="InterPro" id="IPR022289">
    <property type="entry name" value="PRTRC_protein-C"/>
</dbReference>
<geneLocation type="plasmid" evidence="2 3">
    <name>P2</name>
</geneLocation>